<keyword evidence="3" id="KW-0285">Flavoprotein</keyword>
<dbReference type="Pfam" id="PF26311">
    <property type="entry name" value="ETF-QO_FixC_C"/>
    <property type="match status" value="1"/>
</dbReference>
<dbReference type="GO" id="GO:0016491">
    <property type="term" value="F:oxidoreductase activity"/>
    <property type="evidence" value="ECO:0007669"/>
    <property type="project" value="UniProtKB-KW"/>
</dbReference>
<evidence type="ECO:0000256" key="4">
    <source>
        <dbReference type="ARBA" id="ARBA00022827"/>
    </source>
</evidence>
<reference evidence="7" key="1">
    <citation type="submission" date="2024-07" db="EMBL/GenBank/DDBJ databases">
        <title>Complete genome sequences of cellulolytic bacteria, Kitasatospora sp. CMC57 and Streptomyces sp. CMC78, isolated from Japanese agricultural soil.</title>
        <authorList>
            <person name="Hashimoto T."/>
            <person name="Ito M."/>
            <person name="Iwamoto M."/>
            <person name="Fukahori D."/>
            <person name="Shoda T."/>
            <person name="Sakoda M."/>
            <person name="Morohoshi T."/>
            <person name="Mitsuboshi M."/>
            <person name="Nishizawa T."/>
        </authorList>
    </citation>
    <scope>NUCLEOTIDE SEQUENCE</scope>
    <source>
        <strain evidence="7">CMC57</strain>
    </source>
</reference>
<protein>
    <submittedName>
        <fullName evidence="7">FAD-dependent oxidoreductase</fullName>
    </submittedName>
</protein>
<evidence type="ECO:0000256" key="2">
    <source>
        <dbReference type="ARBA" id="ARBA00006796"/>
    </source>
</evidence>
<keyword evidence="5" id="KW-0560">Oxidoreductase</keyword>
<dbReference type="InterPro" id="IPR059103">
    <property type="entry name" value="FixC-like_C"/>
</dbReference>
<dbReference type="InterPro" id="IPR036188">
    <property type="entry name" value="FAD/NAD-bd_sf"/>
</dbReference>
<comment type="cofactor">
    <cofactor evidence="1">
        <name>FAD</name>
        <dbReference type="ChEBI" id="CHEBI:57692"/>
    </cofactor>
</comment>
<dbReference type="SUPFAM" id="SSF54373">
    <property type="entry name" value="FAD-linked reductases, C-terminal domain"/>
    <property type="match status" value="1"/>
</dbReference>
<sequence length="456" mass="48096">MTDVASYAGPVSASTLLQQPPAVTDFDVLVVGAGPAGSAAALAAARAGRSVALLERGPYPGSKNVYGGVVYGRILDELVPQWWEEMPVERWVTRRSTMVMTADQALTVDFRSQRWGSAPYNGATAHRSDLDAWLAGHAVRAGAVLVPATVATGLLRTTAGTVVGVRTDRPDGDLTAKVVIACDGVNSFLAKEAGLHPRQDNARHLTLGVKETLALPREVIEQRFGLTGRDGQDIEILGCTRGIPGGGFLYTNLESVSLGVVVGLPGLAAAKVRPEELLADLKAHPAIAPLVRGGRQVEYAAHLIPEGGYDHLPRLAGDGLLVAGDAAGMCLAAGIWLEGVNFAIGAGMYAGRAAAAAIDAGDTSQAGLAGYRRALERSFVLADHRKLRKVPGLVLSERMQRQYPGLICDLAEGLFEVDNPRPKPGLRRLLRTAVRRHGVSPRRLLADAITGMRAFG</sequence>
<feature type="domain" description="FixC-like C-terminal" evidence="6">
    <location>
        <begin position="397"/>
        <end position="455"/>
    </location>
</feature>
<gene>
    <name evidence="7" type="ORF">KCMC57_16530</name>
</gene>
<name>A0AB33JXL7_9ACTN</name>
<dbReference type="EMBL" id="AP035881">
    <property type="protein sequence ID" value="BFP45285.1"/>
    <property type="molecule type" value="Genomic_DNA"/>
</dbReference>
<evidence type="ECO:0000256" key="5">
    <source>
        <dbReference type="ARBA" id="ARBA00023002"/>
    </source>
</evidence>
<evidence type="ECO:0000313" key="7">
    <source>
        <dbReference type="EMBL" id="BFP45285.1"/>
    </source>
</evidence>
<keyword evidence="4" id="KW-0274">FAD</keyword>
<dbReference type="SUPFAM" id="SSF51905">
    <property type="entry name" value="FAD/NAD(P)-binding domain"/>
    <property type="match status" value="1"/>
</dbReference>
<organism evidence="7">
    <name type="scientific">Kitasatospora sp. CMC57</name>
    <dbReference type="NCBI Taxonomy" id="3231513"/>
    <lineage>
        <taxon>Bacteria</taxon>
        <taxon>Bacillati</taxon>
        <taxon>Actinomycetota</taxon>
        <taxon>Actinomycetes</taxon>
        <taxon>Kitasatosporales</taxon>
        <taxon>Streptomycetaceae</taxon>
        <taxon>Kitasatospora</taxon>
    </lineage>
</organism>
<dbReference type="RefSeq" id="WP_407987805.1">
    <property type="nucleotide sequence ID" value="NZ_AP035881.2"/>
</dbReference>
<accession>A0AB33JXL7</accession>
<proteinExistence type="inferred from homology"/>
<evidence type="ECO:0000256" key="1">
    <source>
        <dbReference type="ARBA" id="ARBA00001974"/>
    </source>
</evidence>
<evidence type="ECO:0000259" key="6">
    <source>
        <dbReference type="Pfam" id="PF26311"/>
    </source>
</evidence>
<comment type="similarity">
    <text evidence="2">Belongs to the ETF-QO/FixC family.</text>
</comment>
<evidence type="ECO:0000256" key="3">
    <source>
        <dbReference type="ARBA" id="ARBA00022630"/>
    </source>
</evidence>
<dbReference type="Gene3D" id="3.50.50.60">
    <property type="entry name" value="FAD/NAD(P)-binding domain"/>
    <property type="match status" value="1"/>
</dbReference>
<dbReference type="InterPro" id="IPR039651">
    <property type="entry name" value="FixC-like"/>
</dbReference>
<dbReference type="PANTHER" id="PTHR43624">
    <property type="entry name" value="ELECTRON TRANSFER FLAVOPROTEIN-QUINONE OXIDOREDUCTASE YDIS-RELATED"/>
    <property type="match status" value="1"/>
</dbReference>
<dbReference type="AlphaFoldDB" id="A0AB33JXL7"/>
<dbReference type="PANTHER" id="PTHR43624:SF2">
    <property type="entry name" value="ELECTRON TRANSFER FLAVOPROTEIN-QUINONE OXIDOREDUCTASE YDIS-RELATED"/>
    <property type="match status" value="1"/>
</dbReference>
<dbReference type="PRINTS" id="PR00420">
    <property type="entry name" value="RNGMNOXGNASE"/>
</dbReference>
<dbReference type="Pfam" id="PF12831">
    <property type="entry name" value="FAD_oxidored"/>
    <property type="match status" value="1"/>
</dbReference>